<dbReference type="STRING" id="292462.AWC05_01000"/>
<feature type="transmembrane region" description="Helical" evidence="14">
    <location>
        <begin position="402"/>
        <end position="422"/>
    </location>
</feature>
<dbReference type="InterPro" id="IPR023828">
    <property type="entry name" value="Peptidase_S8_Ser-AS"/>
</dbReference>
<organism evidence="17 18">
    <name type="scientific">Mycobacterium florentinum</name>
    <dbReference type="NCBI Taxonomy" id="292462"/>
    <lineage>
        <taxon>Bacteria</taxon>
        <taxon>Bacillati</taxon>
        <taxon>Actinomycetota</taxon>
        <taxon>Actinomycetes</taxon>
        <taxon>Mycobacteriales</taxon>
        <taxon>Mycobacteriaceae</taxon>
        <taxon>Mycobacterium</taxon>
        <taxon>Mycobacterium simiae complex</taxon>
    </lineage>
</organism>
<evidence type="ECO:0000256" key="1">
    <source>
        <dbReference type="ARBA" id="ARBA00004162"/>
    </source>
</evidence>
<dbReference type="NCBIfam" id="TIGR03921">
    <property type="entry name" value="T7SS_mycosin"/>
    <property type="match status" value="1"/>
</dbReference>
<proteinExistence type="inferred from homology"/>
<comment type="similarity">
    <text evidence="2 11 12">Belongs to the peptidase S8 family.</text>
</comment>
<evidence type="ECO:0000256" key="9">
    <source>
        <dbReference type="ARBA" id="ARBA00022989"/>
    </source>
</evidence>
<evidence type="ECO:0000313" key="17">
    <source>
        <dbReference type="EMBL" id="ORV49727.1"/>
    </source>
</evidence>
<evidence type="ECO:0000256" key="2">
    <source>
        <dbReference type="ARBA" id="ARBA00011073"/>
    </source>
</evidence>
<feature type="active site" description="Charge relay system" evidence="11">
    <location>
        <position position="312"/>
    </location>
</feature>
<dbReference type="PROSITE" id="PS00137">
    <property type="entry name" value="SUBTILASE_HIS"/>
    <property type="match status" value="1"/>
</dbReference>
<dbReference type="InterPro" id="IPR022398">
    <property type="entry name" value="Peptidase_S8_His-AS"/>
</dbReference>
<evidence type="ECO:0000256" key="3">
    <source>
        <dbReference type="ARBA" id="ARBA00022475"/>
    </source>
</evidence>
<gene>
    <name evidence="17" type="ORF">AWC05_01000</name>
</gene>
<keyword evidence="7 11" id="KW-0378">Hydrolase</keyword>
<accession>A0A1X1TYT9</accession>
<keyword evidence="5 14" id="KW-0812">Transmembrane</keyword>
<keyword evidence="9 14" id="KW-1133">Transmembrane helix</keyword>
<dbReference type="GO" id="GO:0005886">
    <property type="term" value="C:plasma membrane"/>
    <property type="evidence" value="ECO:0007669"/>
    <property type="project" value="UniProtKB-SubCell"/>
</dbReference>
<dbReference type="PROSITE" id="PS00136">
    <property type="entry name" value="SUBTILASE_ASP"/>
    <property type="match status" value="1"/>
</dbReference>
<dbReference type="PANTHER" id="PTHR42884">
    <property type="entry name" value="PROPROTEIN CONVERTASE SUBTILISIN/KEXIN-RELATED"/>
    <property type="match status" value="1"/>
</dbReference>
<evidence type="ECO:0000256" key="11">
    <source>
        <dbReference type="PROSITE-ProRule" id="PRU01240"/>
    </source>
</evidence>
<evidence type="ECO:0000256" key="8">
    <source>
        <dbReference type="ARBA" id="ARBA00022825"/>
    </source>
</evidence>
<evidence type="ECO:0000259" key="16">
    <source>
        <dbReference type="Pfam" id="PF00082"/>
    </source>
</evidence>
<comment type="subcellular location">
    <subcellularLocation>
        <location evidence="1">Cell membrane</location>
        <topology evidence="1">Single-pass membrane protein</topology>
    </subcellularLocation>
</comment>
<evidence type="ECO:0000256" key="12">
    <source>
        <dbReference type="RuleBase" id="RU003355"/>
    </source>
</evidence>
<evidence type="ECO:0000256" key="15">
    <source>
        <dbReference type="SAM" id="SignalP"/>
    </source>
</evidence>
<feature type="active site" description="Charge relay system" evidence="11">
    <location>
        <position position="96"/>
    </location>
</feature>
<evidence type="ECO:0000256" key="5">
    <source>
        <dbReference type="ARBA" id="ARBA00022692"/>
    </source>
</evidence>
<reference evidence="17 18" key="1">
    <citation type="submission" date="2016-01" db="EMBL/GenBank/DDBJ databases">
        <title>The new phylogeny of the genus Mycobacterium.</title>
        <authorList>
            <person name="Tarcisio F."/>
            <person name="Conor M."/>
            <person name="Antonella G."/>
            <person name="Elisabetta G."/>
            <person name="Giulia F.S."/>
            <person name="Sara T."/>
            <person name="Anna F."/>
            <person name="Clotilde B."/>
            <person name="Roberto B."/>
            <person name="Veronica D.S."/>
            <person name="Fabio R."/>
            <person name="Monica P."/>
            <person name="Olivier J."/>
            <person name="Enrico T."/>
            <person name="Nicola S."/>
        </authorList>
    </citation>
    <scope>NUCLEOTIDE SEQUENCE [LARGE SCALE GENOMIC DNA]</scope>
    <source>
        <strain evidence="17 18">DSM 44852</strain>
    </source>
</reference>
<dbReference type="Gene3D" id="3.40.50.200">
    <property type="entry name" value="Peptidase S8/S53 domain"/>
    <property type="match status" value="1"/>
</dbReference>
<evidence type="ECO:0000313" key="18">
    <source>
        <dbReference type="Proteomes" id="UP000193010"/>
    </source>
</evidence>
<keyword evidence="18" id="KW-1185">Reference proteome</keyword>
<dbReference type="InterPro" id="IPR023827">
    <property type="entry name" value="Peptidase_S8_Asp-AS"/>
</dbReference>
<feature type="signal peptide" evidence="15">
    <location>
        <begin position="1"/>
        <end position="30"/>
    </location>
</feature>
<dbReference type="PROSITE" id="PS00138">
    <property type="entry name" value="SUBTILASE_SER"/>
    <property type="match status" value="1"/>
</dbReference>
<dbReference type="SUPFAM" id="SSF52743">
    <property type="entry name" value="Subtilisin-like"/>
    <property type="match status" value="1"/>
</dbReference>
<protein>
    <submittedName>
        <fullName evidence="17">Type VII secretion-associated serine protease mycosin</fullName>
    </submittedName>
</protein>
<dbReference type="PROSITE" id="PS51892">
    <property type="entry name" value="SUBTILASE"/>
    <property type="match status" value="1"/>
</dbReference>
<dbReference type="InterPro" id="IPR000209">
    <property type="entry name" value="Peptidase_S8/S53_dom"/>
</dbReference>
<feature type="region of interest" description="Disordered" evidence="13">
    <location>
        <begin position="373"/>
        <end position="396"/>
    </location>
</feature>
<name>A0A1X1TYT9_MYCFL</name>
<evidence type="ECO:0000256" key="7">
    <source>
        <dbReference type="ARBA" id="ARBA00022801"/>
    </source>
</evidence>
<keyword evidence="6 15" id="KW-0732">Signal</keyword>
<dbReference type="AlphaFoldDB" id="A0A1X1TYT9"/>
<evidence type="ECO:0000256" key="14">
    <source>
        <dbReference type="SAM" id="Phobius"/>
    </source>
</evidence>
<evidence type="ECO:0000256" key="13">
    <source>
        <dbReference type="SAM" id="MobiDB-lite"/>
    </source>
</evidence>
<dbReference type="PANTHER" id="PTHR42884:SF14">
    <property type="entry name" value="NEUROENDOCRINE CONVERTASE 1"/>
    <property type="match status" value="1"/>
</dbReference>
<feature type="active site" description="Charge relay system" evidence="11">
    <location>
        <position position="127"/>
    </location>
</feature>
<comment type="caution">
    <text evidence="17">The sequence shown here is derived from an EMBL/GenBank/DDBJ whole genome shotgun (WGS) entry which is preliminary data.</text>
</comment>
<sequence>MDLTASRIVRLVAVSALTALTNLGIPLAQAVSPPEIDDRLLPKPALPAPGRPTVQREVCTMVNGNPGPGRNQFADLDLPRVWRLTRGAGQRVAVIDTGVSRHRRLPDVVAGGDYVFTGDGTQDCDAHGTLVAGILAAAADSKTDNFSGLAPDVTLISIRQSSSKFAPTSDPSNSGIGDVDTMARAVRTAADLGASVINISSVACVPVTSPLDDRALGAALAYAVDVKNAVVVAAAGNTGGGGQCPPQRPDASWQNISVAVSPAWYDDYVLTVGSVDFAGVPSTFTLAGPWVDVAATGEAVTSLSSAPLSGTSYAAPVVSGVAALIRARFPALTARQVMQRIESTAHHPSAGWNPLVGNGTVDVLAAVSTDSSMTATAKPPPARVPIGAPAPGPTNSRARDTALHGAAICLVALICALIIGAAKRRLRGSRDDVAGD</sequence>
<dbReference type="Proteomes" id="UP000193010">
    <property type="component" value="Unassembled WGS sequence"/>
</dbReference>
<feature type="domain" description="Peptidase S8/S53" evidence="16">
    <location>
        <begin position="87"/>
        <end position="359"/>
    </location>
</feature>
<keyword evidence="4 11" id="KW-0645">Protease</keyword>
<keyword evidence="3" id="KW-1003">Cell membrane</keyword>
<dbReference type="EMBL" id="LQOV01000029">
    <property type="protein sequence ID" value="ORV49727.1"/>
    <property type="molecule type" value="Genomic_DNA"/>
</dbReference>
<keyword evidence="10 14" id="KW-0472">Membrane</keyword>
<dbReference type="Pfam" id="PF00082">
    <property type="entry name" value="Peptidase_S8"/>
    <property type="match status" value="1"/>
</dbReference>
<evidence type="ECO:0000256" key="4">
    <source>
        <dbReference type="ARBA" id="ARBA00022670"/>
    </source>
</evidence>
<dbReference type="PRINTS" id="PR00723">
    <property type="entry name" value="SUBTILISIN"/>
</dbReference>
<dbReference type="GO" id="GO:0004252">
    <property type="term" value="F:serine-type endopeptidase activity"/>
    <property type="evidence" value="ECO:0007669"/>
    <property type="project" value="UniProtKB-UniRule"/>
</dbReference>
<keyword evidence="8 11" id="KW-0720">Serine protease</keyword>
<feature type="chain" id="PRO_5012801018" evidence="15">
    <location>
        <begin position="31"/>
        <end position="436"/>
    </location>
</feature>
<dbReference type="InterPro" id="IPR015500">
    <property type="entry name" value="Peptidase_S8_subtilisin-rel"/>
</dbReference>
<evidence type="ECO:0000256" key="6">
    <source>
        <dbReference type="ARBA" id="ARBA00022729"/>
    </source>
</evidence>
<dbReference type="GO" id="GO:0016485">
    <property type="term" value="P:protein processing"/>
    <property type="evidence" value="ECO:0007669"/>
    <property type="project" value="TreeGrafter"/>
</dbReference>
<dbReference type="InterPro" id="IPR023834">
    <property type="entry name" value="T7SS_pept_S8A_mycosin"/>
</dbReference>
<dbReference type="InterPro" id="IPR036852">
    <property type="entry name" value="Peptidase_S8/S53_dom_sf"/>
</dbReference>
<feature type="compositionally biased region" description="Pro residues" evidence="13">
    <location>
        <begin position="378"/>
        <end position="392"/>
    </location>
</feature>
<evidence type="ECO:0000256" key="10">
    <source>
        <dbReference type="ARBA" id="ARBA00023136"/>
    </source>
</evidence>